<sequence>MPGYVWIIDLFGLVLAIAGFTMAFRQDMARRIIGRPRTPAKSVAAEEDGGDPLTYMLRIAGVMLMVFGIAIGGMFTLFNLA</sequence>
<reference evidence="2 3" key="1">
    <citation type="submission" date="2015-11" db="EMBL/GenBank/DDBJ databases">
        <title>A Two-component Flavoprotein Monooxygenase System MeaXY Responsible for para-Hydroxylation of 2-Methyl-6-ethylaniline and 2,6-Diethylaniline in Sphingobium baderi DE-13.</title>
        <authorList>
            <person name="Cheng M."/>
            <person name="Meng Q."/>
            <person name="Yang Y."/>
            <person name="Chu C."/>
            <person name="Yan X."/>
            <person name="He J."/>
            <person name="Li S."/>
        </authorList>
    </citation>
    <scope>NUCLEOTIDE SEQUENCE [LARGE SCALE GENOMIC DNA]</scope>
    <source>
        <strain evidence="2 3">DE-13</strain>
    </source>
</reference>
<accession>A0A0S3EZ12</accession>
<protein>
    <submittedName>
        <fullName evidence="2">Uncharacterized protein</fullName>
    </submittedName>
</protein>
<feature type="transmembrane region" description="Helical" evidence="1">
    <location>
        <begin position="55"/>
        <end position="78"/>
    </location>
</feature>
<evidence type="ECO:0000313" key="3">
    <source>
        <dbReference type="Proteomes" id="UP000056968"/>
    </source>
</evidence>
<dbReference type="Proteomes" id="UP000056968">
    <property type="component" value="Chromosome"/>
</dbReference>
<keyword evidence="3" id="KW-1185">Reference proteome</keyword>
<dbReference type="EMBL" id="CP013264">
    <property type="protein sequence ID" value="ALR20614.1"/>
    <property type="molecule type" value="Genomic_DNA"/>
</dbReference>
<keyword evidence="1" id="KW-0472">Membrane</keyword>
<evidence type="ECO:0000313" key="2">
    <source>
        <dbReference type="EMBL" id="ALR20614.1"/>
    </source>
</evidence>
<gene>
    <name evidence="2" type="ORF">ATN00_10155</name>
</gene>
<name>A0A0S3EZ12_9SPHN</name>
<dbReference type="OrthoDB" id="7510659at2"/>
<evidence type="ECO:0000256" key="1">
    <source>
        <dbReference type="SAM" id="Phobius"/>
    </source>
</evidence>
<keyword evidence="1" id="KW-1133">Transmembrane helix</keyword>
<dbReference type="KEGG" id="sbd:ATN00_10155"/>
<keyword evidence="1" id="KW-0812">Transmembrane</keyword>
<organism evidence="2 3">
    <name type="scientific">Sphingobium baderi</name>
    <dbReference type="NCBI Taxonomy" id="1332080"/>
    <lineage>
        <taxon>Bacteria</taxon>
        <taxon>Pseudomonadati</taxon>
        <taxon>Pseudomonadota</taxon>
        <taxon>Alphaproteobacteria</taxon>
        <taxon>Sphingomonadales</taxon>
        <taxon>Sphingomonadaceae</taxon>
        <taxon>Sphingobium</taxon>
    </lineage>
</organism>
<dbReference type="AlphaFoldDB" id="A0A0S3EZ12"/>
<proteinExistence type="predicted"/>
<dbReference type="RefSeq" id="WP_062064387.1">
    <property type="nucleotide sequence ID" value="NZ_CP013264.1"/>
</dbReference>
<feature type="transmembrane region" description="Helical" evidence="1">
    <location>
        <begin position="6"/>
        <end position="24"/>
    </location>
</feature>
<dbReference type="STRING" id="1332080.ATN00_10155"/>